<feature type="compositionally biased region" description="Basic residues" evidence="1">
    <location>
        <begin position="1"/>
        <end position="14"/>
    </location>
</feature>
<sequence length="73" mass="8193">MVRRPRSLAGRPRRTNGNLPISEEKALPFADARMMQITARADDASRETLMIKVFDVQCQSCRTPPARGRSGFC</sequence>
<dbReference type="Proteomes" id="UP000191988">
    <property type="component" value="Unassembled WGS sequence"/>
</dbReference>
<keyword evidence="3" id="KW-1185">Reference proteome</keyword>
<feature type="region of interest" description="Disordered" evidence="1">
    <location>
        <begin position="1"/>
        <end position="21"/>
    </location>
</feature>
<evidence type="ECO:0000313" key="3">
    <source>
        <dbReference type="Proteomes" id="UP000191988"/>
    </source>
</evidence>
<dbReference type="AlphaFoldDB" id="A0A1S7NMA6"/>
<evidence type="ECO:0000256" key="1">
    <source>
        <dbReference type="SAM" id="MobiDB-lite"/>
    </source>
</evidence>
<proteinExistence type="predicted"/>
<organism evidence="2 3">
    <name type="scientific">Agrobacterium tomkonis CFBP 6623</name>
    <dbReference type="NCBI Taxonomy" id="1183432"/>
    <lineage>
        <taxon>Bacteria</taxon>
        <taxon>Pseudomonadati</taxon>
        <taxon>Pseudomonadota</taxon>
        <taxon>Alphaproteobacteria</taxon>
        <taxon>Hyphomicrobiales</taxon>
        <taxon>Rhizobiaceae</taxon>
        <taxon>Rhizobium/Agrobacterium group</taxon>
        <taxon>Agrobacterium</taxon>
        <taxon>Agrobacterium tumefaciens complex</taxon>
    </lineage>
</organism>
<dbReference type="EMBL" id="FBWK01000004">
    <property type="protein sequence ID" value="CUX09138.1"/>
    <property type="molecule type" value="Genomic_DNA"/>
</dbReference>
<evidence type="ECO:0000313" key="2">
    <source>
        <dbReference type="EMBL" id="CUX09138.1"/>
    </source>
</evidence>
<protein>
    <submittedName>
        <fullName evidence="2">Uncharacterized protein</fullName>
    </submittedName>
</protein>
<dbReference type="STRING" id="1183432.AGR3A_Cc120031"/>
<accession>A0A1S7NMA6</accession>
<gene>
    <name evidence="2" type="ORF">AGR3A_Cc120031</name>
</gene>
<name>A0A1S7NMA6_9HYPH</name>
<reference evidence="3" key="1">
    <citation type="submission" date="2016-01" db="EMBL/GenBank/DDBJ databases">
        <authorList>
            <person name="Regsiter A."/>
            <person name="william w."/>
        </authorList>
    </citation>
    <scope>NUCLEOTIDE SEQUENCE [LARGE SCALE GENOMIC DNA]</scope>
    <source>
        <strain evidence="3">CFBP 6623</strain>
    </source>
</reference>